<evidence type="ECO:0000256" key="8">
    <source>
        <dbReference type="ARBA" id="ARBA00061500"/>
    </source>
</evidence>
<proteinExistence type="inferred from homology"/>
<dbReference type="HAMAP" id="MF_00211">
    <property type="entry name" value="TrpD"/>
    <property type="match status" value="1"/>
</dbReference>
<gene>
    <name evidence="11" type="ORF">M404DRAFT_887468</name>
</gene>
<evidence type="ECO:0000256" key="5">
    <source>
        <dbReference type="ARBA" id="ARBA00022679"/>
    </source>
</evidence>
<keyword evidence="5" id="KW-0808">Transferase</keyword>
<evidence type="ECO:0000256" key="9">
    <source>
        <dbReference type="ARBA" id="ARBA00071401"/>
    </source>
</evidence>
<dbReference type="GO" id="GO:0000162">
    <property type="term" value="P:L-tryptophan biosynthetic process"/>
    <property type="evidence" value="ECO:0007669"/>
    <property type="project" value="UniProtKB-KW"/>
</dbReference>
<name>A0A0C3NQW5_PISTI</name>
<accession>A0A0C3NQW5</accession>
<reference evidence="12" key="2">
    <citation type="submission" date="2015-01" db="EMBL/GenBank/DDBJ databases">
        <title>Evolutionary Origins and Diversification of the Mycorrhizal Mutualists.</title>
        <authorList>
            <consortium name="DOE Joint Genome Institute"/>
            <consortium name="Mycorrhizal Genomics Consortium"/>
            <person name="Kohler A."/>
            <person name="Kuo A."/>
            <person name="Nagy L.G."/>
            <person name="Floudas D."/>
            <person name="Copeland A."/>
            <person name="Barry K.W."/>
            <person name="Cichocki N."/>
            <person name="Veneault-Fourrey C."/>
            <person name="LaButti K."/>
            <person name="Lindquist E.A."/>
            <person name="Lipzen A."/>
            <person name="Lundell T."/>
            <person name="Morin E."/>
            <person name="Murat C."/>
            <person name="Riley R."/>
            <person name="Ohm R."/>
            <person name="Sun H."/>
            <person name="Tunlid A."/>
            <person name="Henrissat B."/>
            <person name="Grigoriev I.V."/>
            <person name="Hibbett D.S."/>
            <person name="Martin F."/>
        </authorList>
    </citation>
    <scope>NUCLEOTIDE SEQUENCE [LARGE SCALE GENOMIC DNA]</scope>
    <source>
        <strain evidence="12">Marx 270</strain>
    </source>
</reference>
<dbReference type="EMBL" id="KN832025">
    <property type="protein sequence ID" value="KIN97708.1"/>
    <property type="molecule type" value="Genomic_DNA"/>
</dbReference>
<dbReference type="HOGENOM" id="CLU_034315_2_1_1"/>
<dbReference type="STRING" id="870435.A0A0C3NQW5"/>
<keyword evidence="6" id="KW-0822">Tryptophan biosynthesis</keyword>
<evidence type="ECO:0000256" key="1">
    <source>
        <dbReference type="ARBA" id="ARBA00004907"/>
    </source>
</evidence>
<evidence type="ECO:0000313" key="11">
    <source>
        <dbReference type="EMBL" id="KIN97708.1"/>
    </source>
</evidence>
<dbReference type="GO" id="GO:0005829">
    <property type="term" value="C:cytosol"/>
    <property type="evidence" value="ECO:0007669"/>
    <property type="project" value="TreeGrafter"/>
</dbReference>
<dbReference type="AlphaFoldDB" id="A0A0C3NQW5"/>
<reference evidence="11 12" key="1">
    <citation type="submission" date="2014-04" db="EMBL/GenBank/DDBJ databases">
        <authorList>
            <consortium name="DOE Joint Genome Institute"/>
            <person name="Kuo A."/>
            <person name="Kohler A."/>
            <person name="Costa M.D."/>
            <person name="Nagy L.G."/>
            <person name="Floudas D."/>
            <person name="Copeland A."/>
            <person name="Barry K.W."/>
            <person name="Cichocki N."/>
            <person name="Veneault-Fourrey C."/>
            <person name="LaButti K."/>
            <person name="Lindquist E.A."/>
            <person name="Lipzen A."/>
            <person name="Lundell T."/>
            <person name="Morin E."/>
            <person name="Murat C."/>
            <person name="Sun H."/>
            <person name="Tunlid A."/>
            <person name="Henrissat B."/>
            <person name="Grigoriev I.V."/>
            <person name="Hibbett D.S."/>
            <person name="Martin F."/>
            <person name="Nordberg H.P."/>
            <person name="Cantor M.N."/>
            <person name="Hua S.X."/>
        </authorList>
    </citation>
    <scope>NUCLEOTIDE SEQUENCE [LARGE SCALE GENOMIC DNA]</scope>
    <source>
        <strain evidence="11 12">Marx 270</strain>
    </source>
</reference>
<evidence type="ECO:0000256" key="6">
    <source>
        <dbReference type="ARBA" id="ARBA00022822"/>
    </source>
</evidence>
<evidence type="ECO:0000256" key="4">
    <source>
        <dbReference type="ARBA" id="ARBA00022676"/>
    </source>
</evidence>
<dbReference type="Gene3D" id="3.40.1030.10">
    <property type="entry name" value="Nucleoside phosphorylase/phosphoribosyltransferase catalytic domain"/>
    <property type="match status" value="1"/>
</dbReference>
<dbReference type="Proteomes" id="UP000054217">
    <property type="component" value="Unassembled WGS sequence"/>
</dbReference>
<evidence type="ECO:0000259" key="10">
    <source>
        <dbReference type="Pfam" id="PF00591"/>
    </source>
</evidence>
<evidence type="ECO:0000256" key="3">
    <source>
        <dbReference type="ARBA" id="ARBA00022605"/>
    </source>
</evidence>
<keyword evidence="3" id="KW-0028">Amino-acid biosynthesis</keyword>
<evidence type="ECO:0000256" key="2">
    <source>
        <dbReference type="ARBA" id="ARBA00011948"/>
    </source>
</evidence>
<keyword evidence="4" id="KW-0328">Glycosyltransferase</keyword>
<dbReference type="PANTHER" id="PTHR43285">
    <property type="entry name" value="ANTHRANILATE PHOSPHORIBOSYLTRANSFERASE"/>
    <property type="match status" value="1"/>
</dbReference>
<protein>
    <recommendedName>
        <fullName evidence="9">Anthranilate phosphoribosyltransferase</fullName>
        <ecNumber evidence="2">2.4.2.18</ecNumber>
    </recommendedName>
</protein>
<dbReference type="OrthoDB" id="427800at2759"/>
<dbReference type="EC" id="2.4.2.18" evidence="2"/>
<feature type="domain" description="Glycosyl transferase family 3" evidence="10">
    <location>
        <begin position="89"/>
        <end position="343"/>
    </location>
</feature>
<comment type="pathway">
    <text evidence="1">Amino-acid biosynthesis; L-tryptophan biosynthesis; L-tryptophan from chorismate: step 2/5.</text>
</comment>
<dbReference type="InterPro" id="IPR005940">
    <property type="entry name" value="Anthranilate_Pribosyl_Tfrase"/>
</dbReference>
<evidence type="ECO:0000256" key="7">
    <source>
        <dbReference type="ARBA" id="ARBA00023141"/>
    </source>
</evidence>
<dbReference type="FunFam" id="3.40.1030.10:FF:000002">
    <property type="entry name" value="Anthranilate phosphoribosyltransferase"/>
    <property type="match status" value="1"/>
</dbReference>
<dbReference type="InParanoid" id="A0A0C3NQW5"/>
<dbReference type="Pfam" id="PF00591">
    <property type="entry name" value="Glycos_transf_3"/>
    <property type="match status" value="1"/>
</dbReference>
<dbReference type="InterPro" id="IPR035902">
    <property type="entry name" value="Nuc_phospho_transferase"/>
</dbReference>
<dbReference type="PANTHER" id="PTHR43285:SF2">
    <property type="entry name" value="ANTHRANILATE PHOSPHORIBOSYLTRANSFERASE"/>
    <property type="match status" value="1"/>
</dbReference>
<dbReference type="Gene3D" id="1.20.970.10">
    <property type="entry name" value="Transferase, Pyrimidine Nucleoside Phosphorylase, Chain C"/>
    <property type="match status" value="1"/>
</dbReference>
<keyword evidence="7" id="KW-0057">Aromatic amino acid biosynthesis</keyword>
<dbReference type="NCBIfam" id="TIGR01245">
    <property type="entry name" value="trpD"/>
    <property type="match status" value="1"/>
</dbReference>
<keyword evidence="12" id="KW-1185">Reference proteome</keyword>
<organism evidence="11 12">
    <name type="scientific">Pisolithus tinctorius Marx 270</name>
    <dbReference type="NCBI Taxonomy" id="870435"/>
    <lineage>
        <taxon>Eukaryota</taxon>
        <taxon>Fungi</taxon>
        <taxon>Dikarya</taxon>
        <taxon>Basidiomycota</taxon>
        <taxon>Agaricomycotina</taxon>
        <taxon>Agaricomycetes</taxon>
        <taxon>Agaricomycetidae</taxon>
        <taxon>Boletales</taxon>
        <taxon>Sclerodermatineae</taxon>
        <taxon>Pisolithaceae</taxon>
        <taxon>Pisolithus</taxon>
    </lineage>
</organism>
<dbReference type="GO" id="GO:0004048">
    <property type="term" value="F:anthranilate phosphoribosyltransferase activity"/>
    <property type="evidence" value="ECO:0007669"/>
    <property type="project" value="UniProtKB-EC"/>
</dbReference>
<evidence type="ECO:0000313" key="12">
    <source>
        <dbReference type="Proteomes" id="UP000054217"/>
    </source>
</evidence>
<comment type="similarity">
    <text evidence="8">Belongs to the anthranilate phosphoribosyltransferase family.</text>
</comment>
<dbReference type="FunCoup" id="A0A0C3NQW5">
    <property type="interactions" value="408"/>
</dbReference>
<dbReference type="InterPro" id="IPR000312">
    <property type="entry name" value="Glycosyl_Trfase_fam3"/>
</dbReference>
<dbReference type="SUPFAM" id="SSF52418">
    <property type="entry name" value="Nucleoside phosphorylase/phosphoribosyltransferase catalytic domain"/>
    <property type="match status" value="1"/>
</dbReference>
<sequence>MSTPTPDTFKVLLGKLVKTPELFTASDLKVALNHLFTPDAVLPAQIGAFLLALRNARVERKPGNLAAAADALRSYAVEIALEDGDKDFVVDIVGTGGDGHNTFNVSTTAAIVAAGAGARVVKHGNRASTSSSGSADLLERLDCLFVPPTPGTVVPISRAPFTFILAPHYHPSLATIAPYRRALPFRTLFNVLGPLINPARPKGMVLGVAERELGLPFAKSLLDGGVKRALVVCGAENLDEISCAGDSWAWELRDGQITEGKLHPEQFGLPVHPLTAVAGGTAAENAETLKALLRSGEDIPEHLTPILHFVMLNASALLVVAGLAKDYKHGVRLALESMTSGAAWKALEAFRDAGRLALSKVDSQRE</sequence>